<protein>
    <submittedName>
        <fullName evidence="2">Ribosomal protein S2</fullName>
    </submittedName>
</protein>
<dbReference type="PANTHER" id="PTHR12534">
    <property type="entry name" value="30S RIBOSOMAL PROTEIN S2 PROKARYOTIC AND ORGANELLAR"/>
    <property type="match status" value="1"/>
</dbReference>
<dbReference type="InterPro" id="IPR023591">
    <property type="entry name" value="Ribosomal_uS2_flav_dom_sf"/>
</dbReference>
<dbReference type="PANTHER" id="PTHR12534:SF0">
    <property type="entry name" value="SMALL RIBOSOMAL SUBUNIT PROTEIN US2M"/>
    <property type="match status" value="1"/>
</dbReference>
<name>A0A0B5GWB0_THETB</name>
<dbReference type="Gene3D" id="3.40.50.10490">
    <property type="entry name" value="Glucose-6-phosphate isomerase like protein, domain 1"/>
    <property type="match status" value="1"/>
</dbReference>
<dbReference type="GO" id="GO:0005763">
    <property type="term" value="C:mitochondrial small ribosomal subunit"/>
    <property type="evidence" value="ECO:0007669"/>
    <property type="project" value="TreeGrafter"/>
</dbReference>
<organism evidence="2">
    <name type="scientific">Thecamonas trahens</name>
    <name type="common">Flagellate</name>
    <name type="synonym">Amastigomonas trahens</name>
    <dbReference type="NCBI Taxonomy" id="529818"/>
    <lineage>
        <taxon>Eukaryota</taxon>
        <taxon>Apusozoa</taxon>
        <taxon>Apusomonadida</taxon>
        <taxon>Apusomonadidae</taxon>
        <taxon>Thecamonas</taxon>
    </lineage>
</organism>
<dbReference type="InterPro" id="IPR005706">
    <property type="entry name" value="Ribosomal_uS2_bac/mit/plastid"/>
</dbReference>
<proteinExistence type="inferred from homology"/>
<accession>A0A0B5GWB0</accession>
<dbReference type="AlphaFoldDB" id="A0A0B5GWB0"/>
<keyword evidence="2" id="KW-0689">Ribosomal protein</keyword>
<dbReference type="Pfam" id="PF00318">
    <property type="entry name" value="Ribosomal_S2"/>
    <property type="match status" value="2"/>
</dbReference>
<keyword evidence="2" id="KW-0496">Mitochondrion</keyword>
<comment type="similarity">
    <text evidence="1">Belongs to the universal ribosomal protein uS2 family.</text>
</comment>
<evidence type="ECO:0000256" key="1">
    <source>
        <dbReference type="ARBA" id="ARBA00006242"/>
    </source>
</evidence>
<keyword evidence="2" id="KW-0687">Ribonucleoprotein</keyword>
<dbReference type="GeneID" id="23454372"/>
<dbReference type="RefSeq" id="YP_009121404.1">
    <property type="nucleotide sequence ID" value="NC_026452.1"/>
</dbReference>
<geneLocation type="mitochondrion" evidence="2"/>
<dbReference type="SUPFAM" id="SSF52313">
    <property type="entry name" value="Ribosomal protein S2"/>
    <property type="match status" value="1"/>
</dbReference>
<dbReference type="InterPro" id="IPR001865">
    <property type="entry name" value="Ribosomal_uS2"/>
</dbReference>
<reference evidence="2" key="1">
    <citation type="journal article" date="2014" name="Nucleic Acids Res.">
        <title>Widespread occurrence of organelle genome-encoded 5S rRNAs including permuted molecules.</title>
        <authorList>
            <person name="Valach M."/>
            <person name="Burger G."/>
            <person name="Gray M.W."/>
            <person name="Lang B.F."/>
        </authorList>
    </citation>
    <scope>NUCLEOTIDE SEQUENCE</scope>
    <source>
        <strain evidence="2">ATCC 50062</strain>
    </source>
</reference>
<dbReference type="EMBL" id="KP165389">
    <property type="protein sequence ID" value="AJF36637.1"/>
    <property type="molecule type" value="Genomic_DNA"/>
</dbReference>
<dbReference type="GO" id="GO:0006412">
    <property type="term" value="P:translation"/>
    <property type="evidence" value="ECO:0007669"/>
    <property type="project" value="InterPro"/>
</dbReference>
<sequence length="184" mass="21650">MMFQNFDFLYNLLKQDKTYISNVKYEKIHRSMLPYIHNIRKSDLIFDLNFIVKSVLTVIKLMKAGATKGAKFLFVGNNTDLFINNLIELTAEKSNQDFYNFTSKKLNYAKLREVIQNYNPDFLILLYPKNSLPLLKVAEELNIPVIGLCDVNYNNNYFTYFIPSNLSYRSIYVYCNLFIKALKN</sequence>
<dbReference type="GO" id="GO:0003735">
    <property type="term" value="F:structural constituent of ribosome"/>
    <property type="evidence" value="ECO:0007669"/>
    <property type="project" value="InterPro"/>
</dbReference>
<evidence type="ECO:0000313" key="2">
    <source>
        <dbReference type="EMBL" id="AJF36637.1"/>
    </source>
</evidence>
<gene>
    <name evidence="2" type="primary">rps2</name>
</gene>